<organism evidence="4 5">
    <name type="scientific">Lingula anatina</name>
    <name type="common">Brachiopod</name>
    <name type="synonym">Lingula unguis</name>
    <dbReference type="NCBI Taxonomy" id="7574"/>
    <lineage>
        <taxon>Eukaryota</taxon>
        <taxon>Metazoa</taxon>
        <taxon>Spiralia</taxon>
        <taxon>Lophotrochozoa</taxon>
        <taxon>Brachiopoda</taxon>
        <taxon>Linguliformea</taxon>
        <taxon>Lingulata</taxon>
        <taxon>Lingulida</taxon>
        <taxon>Linguloidea</taxon>
        <taxon>Lingulidae</taxon>
        <taxon>Lingula</taxon>
    </lineage>
</organism>
<reference evidence="5" key="1">
    <citation type="submission" date="2025-08" db="UniProtKB">
        <authorList>
            <consortium name="RefSeq"/>
        </authorList>
    </citation>
    <scope>IDENTIFICATION</scope>
    <source>
        <tissue evidence="5">Gonads</tissue>
    </source>
</reference>
<evidence type="ECO:0000256" key="1">
    <source>
        <dbReference type="ARBA" id="ARBA00022729"/>
    </source>
</evidence>
<evidence type="ECO:0000313" key="4">
    <source>
        <dbReference type="Proteomes" id="UP000085678"/>
    </source>
</evidence>
<dbReference type="InterPro" id="IPR053243">
    <property type="entry name" value="SJ_maturation_regulator"/>
</dbReference>
<dbReference type="OrthoDB" id="536948at2759"/>
<dbReference type="GeneID" id="106174103"/>
<dbReference type="InParanoid" id="A0A1S3JM15"/>
<proteinExistence type="predicted"/>
<dbReference type="KEGG" id="lak:106174103"/>
<gene>
    <name evidence="5" type="primary">LOC106174103</name>
</gene>
<sequence length="750" mass="83459">MNNDILGNHYRNIIVMNMEKSTYDLSKTPNVGLVGNIIANNTYSSGNSERQSSKPPVTAALVLDGYGNVCIQNNTLQNPGLEAEVYVRTRSTKWTDIIEARYNTWGCENTRCVRKGIYDAHNDMYLPEVRVLPFVSRSNELVYTPDVTEGLPQGNVLGGWLNKSITLEAAGSPFYLKEDWTILPGVEVFIEPGVWIKPATDKGILVLGRIVARGEKRKKVVFGCQYQTAHCSFWQGLVFASDDVRTSPSELLFVDVFNAGYKGNTYGAAVQSFSPRIIIQNSRVVQSRLNGIELIGPAVKSIIIKRNEFLNNRGVGINAVMAYARSIPLKSKAKQEYVGWPSDVYGVDNICERNSKMLIVKDRALVYYSHGKQHAGNYFNCTRAIRSELGQNITIQILQFNLQYFQLEIFQGSSPLHSRRLLYADQTNDSLPSDVPINSSSVTIRLYSSASNWDTYGLQSMVFSIKISSDTSAGSIGNFVIEENTFFNNCLGGVNITTFGQSNWDININKNIFHRNGFLTSNRAEHSKAAIRLNIADTSATLANNYMEGNHGGIHARTHSVFQNNKLNIWSNQIILTTKQESIQVVEVEEGLHTQQCSIDGNVIKHGQGDRYGDVLHLDGVVGTVTNNYIYNNTGLHVMWWTTPANRNTSDVTTDNIIYYNIARDANNMAAIVAGGSSSILHDNVFQNPTFTFEMTSEGSSSTVNASSNWWGLTEHAQIKQRLRDRGTGFPYPEVSIHPIIDSMSSYQTG</sequence>
<accession>A0A1S3JM15</accession>
<dbReference type="PANTHER" id="PTHR47653">
    <property type="entry name" value="PROTEIN BARK BEETLE"/>
    <property type="match status" value="1"/>
</dbReference>
<dbReference type="RefSeq" id="XP_013410954.1">
    <property type="nucleotide sequence ID" value="XM_013555500.1"/>
</dbReference>
<dbReference type="InterPro" id="IPR006626">
    <property type="entry name" value="PbH1"/>
</dbReference>
<evidence type="ECO:0000256" key="3">
    <source>
        <dbReference type="ARBA" id="ARBA00023180"/>
    </source>
</evidence>
<dbReference type="Proteomes" id="UP000085678">
    <property type="component" value="Unplaced"/>
</dbReference>
<keyword evidence="2" id="KW-0677">Repeat</keyword>
<name>A0A1S3JM15_LINAN</name>
<dbReference type="AlphaFoldDB" id="A0A1S3JM15"/>
<dbReference type="SMART" id="SM00710">
    <property type="entry name" value="PbH1"/>
    <property type="match status" value="7"/>
</dbReference>
<keyword evidence="4" id="KW-1185">Reference proteome</keyword>
<dbReference type="PANTHER" id="PTHR47653:SF1">
    <property type="entry name" value="DELETED IN MALIGNANT BRAIN TUMORS 1 PROTEIN"/>
    <property type="match status" value="1"/>
</dbReference>
<keyword evidence="3" id="KW-0325">Glycoprotein</keyword>
<dbReference type="GO" id="GO:0045217">
    <property type="term" value="P:cell-cell junction maintenance"/>
    <property type="evidence" value="ECO:0007669"/>
    <property type="project" value="TreeGrafter"/>
</dbReference>
<evidence type="ECO:0000313" key="5">
    <source>
        <dbReference type="RefSeq" id="XP_013410954.1"/>
    </source>
</evidence>
<protein>
    <submittedName>
        <fullName evidence="5">Protein bark beetle-like</fullName>
    </submittedName>
</protein>
<dbReference type="GO" id="GO:0016020">
    <property type="term" value="C:membrane"/>
    <property type="evidence" value="ECO:0007669"/>
    <property type="project" value="TreeGrafter"/>
</dbReference>
<evidence type="ECO:0000256" key="2">
    <source>
        <dbReference type="ARBA" id="ARBA00022737"/>
    </source>
</evidence>
<keyword evidence="1" id="KW-0732">Signal</keyword>